<dbReference type="Proteomes" id="UP000310108">
    <property type="component" value="Unassembled WGS sequence"/>
</dbReference>
<feature type="compositionally biased region" description="Acidic residues" evidence="1">
    <location>
        <begin position="353"/>
        <end position="377"/>
    </location>
</feature>
<feature type="compositionally biased region" description="Gly residues" evidence="1">
    <location>
        <begin position="239"/>
        <end position="248"/>
    </location>
</feature>
<accession>A0A4U6X3F5</accession>
<evidence type="ECO:0000256" key="2">
    <source>
        <dbReference type="SAM" id="SignalP"/>
    </source>
</evidence>
<protein>
    <submittedName>
        <fullName evidence="3">Uncharacterized protein</fullName>
    </submittedName>
</protein>
<feature type="compositionally biased region" description="Gly residues" evidence="1">
    <location>
        <begin position="176"/>
        <end position="195"/>
    </location>
</feature>
<name>A0A4U6X3F5_9PEZI</name>
<comment type="caution">
    <text evidence="3">The sequence shown here is derived from an EMBL/GenBank/DDBJ whole genome shotgun (WGS) entry which is preliminary data.</text>
</comment>
<feature type="chain" id="PRO_5020808255" evidence="2">
    <location>
        <begin position="28"/>
        <end position="518"/>
    </location>
</feature>
<sequence length="518" mass="51179">MHPANEANRASLFNFWLLGIRISLLNGIVERDAVQRDGLGLLDELPDEERQRDERDIPARQPGKVDSLLPHGLLEADVVEQDGGPRHQHAGGGQVDEPPEDGQRAVGQAHEAEGHEAGEEQDADVGGAPGGGAEEDPGGLALEGEAEQHAGAGEQALVGGGPGGGDDDGVDDAGDGGDAGGGGGDDEGALGGGAVGVVEARVVAGDEHADDEDGEHVEEDDAGEDALAGARDGAARVPGLGGGHGEGLDAGEGEDGARHDAPVAEELAPVAGGDVLDKGTRAAPVAEADARGAGDAAEVDDEAEDDEEDDEQDLEQGEEELDLAEDADEGDADDKGQDDEDDDEDGGVQVGPELEEDADGGDLGGDGEDVAVDEVPADGEAPGRVDEELGVADEGAGDGQQGRDLAEGELDGADDEADGGVAEQGAEGAAGLDGAAEAEEEAGADGAGDAQHGQVALLEAALQVAVLGGGDEVGVVIVVRLKGPAPGRLVGAGGLDVIRGDPGVAGDIGDAGRLGAGE</sequence>
<feature type="compositionally biased region" description="Acidic residues" evidence="1">
    <location>
        <begin position="208"/>
        <end position="224"/>
    </location>
</feature>
<feature type="compositionally biased region" description="Acidic residues" evidence="1">
    <location>
        <begin position="165"/>
        <end position="175"/>
    </location>
</feature>
<feature type="compositionally biased region" description="Low complexity" evidence="1">
    <location>
        <begin position="419"/>
        <end position="435"/>
    </location>
</feature>
<feature type="signal peptide" evidence="2">
    <location>
        <begin position="1"/>
        <end position="27"/>
    </location>
</feature>
<feature type="compositionally biased region" description="Low complexity" evidence="1">
    <location>
        <begin position="225"/>
        <end position="236"/>
    </location>
</feature>
<feature type="compositionally biased region" description="Basic and acidic residues" evidence="1">
    <location>
        <begin position="48"/>
        <end position="58"/>
    </location>
</feature>
<evidence type="ECO:0000256" key="1">
    <source>
        <dbReference type="SAM" id="MobiDB-lite"/>
    </source>
</evidence>
<feature type="compositionally biased region" description="Low complexity" evidence="1">
    <location>
        <begin position="138"/>
        <end position="157"/>
    </location>
</feature>
<dbReference type="AlphaFoldDB" id="A0A4U6X3F5"/>
<keyword evidence="2" id="KW-0732">Signal</keyword>
<proteinExistence type="predicted"/>
<reference evidence="3 4" key="1">
    <citation type="journal article" date="2019" name="PLoS ONE">
        <title>Comparative genome analysis indicates high evolutionary potential of pathogenicity genes in Colletotrichum tanaceti.</title>
        <authorList>
            <person name="Lelwala R.V."/>
            <person name="Korhonen P.K."/>
            <person name="Young N.D."/>
            <person name="Scott J.B."/>
            <person name="Ades P.A."/>
            <person name="Gasser R.B."/>
            <person name="Taylor P.W.J."/>
        </authorList>
    </citation>
    <scope>NUCLEOTIDE SEQUENCE [LARGE SCALE GENOMIC DNA]</scope>
    <source>
        <strain evidence="3">BRIP57314</strain>
    </source>
</reference>
<organism evidence="3 4">
    <name type="scientific">Colletotrichum tanaceti</name>
    <dbReference type="NCBI Taxonomy" id="1306861"/>
    <lineage>
        <taxon>Eukaryota</taxon>
        <taxon>Fungi</taxon>
        <taxon>Dikarya</taxon>
        <taxon>Ascomycota</taxon>
        <taxon>Pezizomycotina</taxon>
        <taxon>Sordariomycetes</taxon>
        <taxon>Hypocreomycetidae</taxon>
        <taxon>Glomerellales</taxon>
        <taxon>Glomerellaceae</taxon>
        <taxon>Colletotrichum</taxon>
        <taxon>Colletotrichum destructivum species complex</taxon>
    </lineage>
</organism>
<gene>
    <name evidence="3" type="ORF">CTA1_12675</name>
</gene>
<evidence type="ECO:0000313" key="3">
    <source>
        <dbReference type="EMBL" id="TKW49901.1"/>
    </source>
</evidence>
<feature type="region of interest" description="Disordered" evidence="1">
    <location>
        <begin position="45"/>
        <end position="448"/>
    </location>
</feature>
<evidence type="ECO:0000313" key="4">
    <source>
        <dbReference type="Proteomes" id="UP000310108"/>
    </source>
</evidence>
<keyword evidence="4" id="KW-1185">Reference proteome</keyword>
<feature type="compositionally biased region" description="Acidic residues" evidence="1">
    <location>
        <begin position="407"/>
        <end position="418"/>
    </location>
</feature>
<feature type="compositionally biased region" description="Acidic residues" evidence="1">
    <location>
        <begin position="297"/>
        <end position="346"/>
    </location>
</feature>
<dbReference type="STRING" id="1306861.A0A4U6X3F5"/>
<dbReference type="EMBL" id="PJEX01000462">
    <property type="protein sequence ID" value="TKW49901.1"/>
    <property type="molecule type" value="Genomic_DNA"/>
</dbReference>